<evidence type="ECO:0000313" key="2">
    <source>
        <dbReference type="Proteomes" id="UP001150238"/>
    </source>
</evidence>
<dbReference type="AlphaFoldDB" id="A0A9W9ATD9"/>
<evidence type="ECO:0008006" key="3">
    <source>
        <dbReference type="Google" id="ProtNLM"/>
    </source>
</evidence>
<dbReference type="EMBL" id="JANVFS010000008">
    <property type="protein sequence ID" value="KAJ4488851.1"/>
    <property type="molecule type" value="Genomic_DNA"/>
</dbReference>
<dbReference type="SUPFAM" id="SSF52047">
    <property type="entry name" value="RNI-like"/>
    <property type="match status" value="1"/>
</dbReference>
<reference evidence="1" key="2">
    <citation type="journal article" date="2023" name="Proc. Natl. Acad. Sci. U.S.A.">
        <title>A global phylogenomic analysis of the shiitake genus Lentinula.</title>
        <authorList>
            <person name="Sierra-Patev S."/>
            <person name="Min B."/>
            <person name="Naranjo-Ortiz M."/>
            <person name="Looney B."/>
            <person name="Konkel Z."/>
            <person name="Slot J.C."/>
            <person name="Sakamoto Y."/>
            <person name="Steenwyk J.L."/>
            <person name="Rokas A."/>
            <person name="Carro J."/>
            <person name="Camarero S."/>
            <person name="Ferreira P."/>
            <person name="Molpeceres G."/>
            <person name="Ruiz-Duenas F.J."/>
            <person name="Serrano A."/>
            <person name="Henrissat B."/>
            <person name="Drula E."/>
            <person name="Hughes K.W."/>
            <person name="Mata J.L."/>
            <person name="Ishikawa N.K."/>
            <person name="Vargas-Isla R."/>
            <person name="Ushijima S."/>
            <person name="Smith C.A."/>
            <person name="Donoghue J."/>
            <person name="Ahrendt S."/>
            <person name="Andreopoulos W."/>
            <person name="He G."/>
            <person name="LaButti K."/>
            <person name="Lipzen A."/>
            <person name="Ng V."/>
            <person name="Riley R."/>
            <person name="Sandor L."/>
            <person name="Barry K."/>
            <person name="Martinez A.T."/>
            <person name="Xiao Y."/>
            <person name="Gibbons J.G."/>
            <person name="Terashima K."/>
            <person name="Grigoriev I.V."/>
            <person name="Hibbett D."/>
        </authorList>
    </citation>
    <scope>NUCLEOTIDE SEQUENCE</scope>
    <source>
        <strain evidence="1">Sp2 HRB7682 ss15</strain>
    </source>
</reference>
<reference evidence="1" key="1">
    <citation type="submission" date="2022-08" db="EMBL/GenBank/DDBJ databases">
        <authorList>
            <consortium name="DOE Joint Genome Institute"/>
            <person name="Min B."/>
            <person name="Riley R."/>
            <person name="Sierra-Patev S."/>
            <person name="Naranjo-Ortiz M."/>
            <person name="Looney B."/>
            <person name="Konkel Z."/>
            <person name="Slot J.C."/>
            <person name="Sakamoto Y."/>
            <person name="Steenwyk J.L."/>
            <person name="Rokas A."/>
            <person name="Carro J."/>
            <person name="Camarero S."/>
            <person name="Ferreira P."/>
            <person name="Molpeceres G."/>
            <person name="Ruiz-Duenas F.J."/>
            <person name="Serrano A."/>
            <person name="Henrissat B."/>
            <person name="Drula E."/>
            <person name="Hughes K.W."/>
            <person name="Mata J.L."/>
            <person name="Ishikawa N.K."/>
            <person name="Vargas-Isla R."/>
            <person name="Ushijima S."/>
            <person name="Smith C.A."/>
            <person name="Ahrendt S."/>
            <person name="Andreopoulos W."/>
            <person name="He G."/>
            <person name="Labutti K."/>
            <person name="Lipzen A."/>
            <person name="Ng V."/>
            <person name="Sandor L."/>
            <person name="Barry K."/>
            <person name="Martinez A.T."/>
            <person name="Xiao Y."/>
            <person name="Gibbons J.G."/>
            <person name="Terashima K."/>
            <person name="Hibbett D.S."/>
            <person name="Grigoriev I.V."/>
        </authorList>
    </citation>
    <scope>NUCLEOTIDE SEQUENCE</scope>
    <source>
        <strain evidence="1">Sp2 HRB7682 ss15</strain>
    </source>
</reference>
<dbReference type="Proteomes" id="UP001150238">
    <property type="component" value="Unassembled WGS sequence"/>
</dbReference>
<protein>
    <recommendedName>
        <fullName evidence="3">F-box domain-containing protein</fullName>
    </recommendedName>
</protein>
<accession>A0A9W9ATD9</accession>
<organism evidence="1 2">
    <name type="scientific">Lentinula lateritia</name>
    <dbReference type="NCBI Taxonomy" id="40482"/>
    <lineage>
        <taxon>Eukaryota</taxon>
        <taxon>Fungi</taxon>
        <taxon>Dikarya</taxon>
        <taxon>Basidiomycota</taxon>
        <taxon>Agaricomycotina</taxon>
        <taxon>Agaricomycetes</taxon>
        <taxon>Agaricomycetidae</taxon>
        <taxon>Agaricales</taxon>
        <taxon>Marasmiineae</taxon>
        <taxon>Omphalotaceae</taxon>
        <taxon>Lentinula</taxon>
    </lineage>
</organism>
<proteinExistence type="predicted"/>
<evidence type="ECO:0000313" key="1">
    <source>
        <dbReference type="EMBL" id="KAJ4488851.1"/>
    </source>
</evidence>
<name>A0A9W9ATD9_9AGAR</name>
<sequence length="473" mass="53249">MIYELLRRLYKPLPPLDWKNIAWLSHIINTGRFLAQLVPNFVIFRQSPPSFPDLPVEVLTEIFQFATYLHEAENILPLDPFIPQQISRNALGPNTALSTMRTKCALVLVCRSWRNVAIPLLYRHLVIRSPQRAISLLSALESRLPMPVDATTPPRPSEYGRFARHLEIYTHSRGSNAYNFLLTICHIIQKSPNLRIISGAWNHALPAGFPQSVSQMCGPTLQGLLWSDSCPDSPTFAKFLSSFQSLRVLDISRVLRHRAEDISLSLPLIQDLIISTHTGSMSLATSISMPRLHTLVLRLESNASQSSTHIRKFLTTRGIALRTLHILPSLGIDDQNILYNFHIPFRDCTCLETVTFHVNHTPTFQHPTVKRVGIHGLKSEAFEHGKTNSGKTCLKTLATRSLYPCLETVRTVDYLVENHTLSLGHFISWSEKFERLGVDFQDGAGIVWMYTEALDIGGGGESSNDRSCEEAIL</sequence>
<comment type="caution">
    <text evidence="1">The sequence shown here is derived from an EMBL/GenBank/DDBJ whole genome shotgun (WGS) entry which is preliminary data.</text>
</comment>
<gene>
    <name evidence="1" type="ORF">C8J55DRAFT_506338</name>
</gene>